<gene>
    <name evidence="3" type="ORF">CLV52_0352</name>
</gene>
<organism evidence="3 4">
    <name type="scientific">Amnibacterium kyonggiense</name>
    <dbReference type="NCBI Taxonomy" id="595671"/>
    <lineage>
        <taxon>Bacteria</taxon>
        <taxon>Bacillati</taxon>
        <taxon>Actinomycetota</taxon>
        <taxon>Actinomycetes</taxon>
        <taxon>Micrococcales</taxon>
        <taxon>Microbacteriaceae</taxon>
        <taxon>Amnibacterium</taxon>
    </lineage>
</organism>
<dbReference type="GO" id="GO:0071972">
    <property type="term" value="F:peptidoglycan L,D-transpeptidase activity"/>
    <property type="evidence" value="ECO:0007669"/>
    <property type="project" value="TreeGrafter"/>
</dbReference>
<dbReference type="InterPro" id="IPR001460">
    <property type="entry name" value="PCN-bd_Tpept"/>
</dbReference>
<accession>A0A4R7FQD3</accession>
<dbReference type="Pfam" id="PF21922">
    <property type="entry name" value="PBP_dimer_2"/>
    <property type="match status" value="1"/>
</dbReference>
<dbReference type="GO" id="GO:0008658">
    <property type="term" value="F:penicillin binding"/>
    <property type="evidence" value="ECO:0007669"/>
    <property type="project" value="InterPro"/>
</dbReference>
<dbReference type="InterPro" id="IPR054120">
    <property type="entry name" value="PBPA_dimer"/>
</dbReference>
<dbReference type="Gene3D" id="3.40.710.10">
    <property type="entry name" value="DD-peptidase/beta-lactamase superfamily"/>
    <property type="match status" value="1"/>
</dbReference>
<dbReference type="GO" id="GO:0071555">
    <property type="term" value="P:cell wall organization"/>
    <property type="evidence" value="ECO:0007669"/>
    <property type="project" value="TreeGrafter"/>
</dbReference>
<dbReference type="Gene3D" id="3.90.1310.10">
    <property type="entry name" value="Penicillin-binding protein 2a (Domain 2)"/>
    <property type="match status" value="1"/>
</dbReference>
<feature type="domain" description="Penicillin binding protein A dimerisation" evidence="2">
    <location>
        <begin position="52"/>
        <end position="135"/>
    </location>
</feature>
<dbReference type="InterPro" id="IPR050515">
    <property type="entry name" value="Beta-lactam/transpept"/>
</dbReference>
<evidence type="ECO:0000259" key="1">
    <source>
        <dbReference type="Pfam" id="PF00905"/>
    </source>
</evidence>
<dbReference type="OrthoDB" id="9766847at2"/>
<dbReference type="RefSeq" id="WP_133764293.1">
    <property type="nucleotide sequence ID" value="NZ_BAAARP010000001.1"/>
</dbReference>
<dbReference type="Proteomes" id="UP000295344">
    <property type="component" value="Unassembled WGS sequence"/>
</dbReference>
<dbReference type="Pfam" id="PF00905">
    <property type="entry name" value="Transpeptidase"/>
    <property type="match status" value="1"/>
</dbReference>
<dbReference type="PANTHER" id="PTHR30627:SF24">
    <property type="entry name" value="PENICILLIN-BINDING PROTEIN 4B"/>
    <property type="match status" value="1"/>
</dbReference>
<sequence length="484" mass="50367">MNRELKRISALVLVMFTALFVASSIIQVFQTDNLDADPRNQRARADQYSIERGQILTADGKPIVTSVKSGDTYQFDRKYKDGKLYAAVTGYYNPIGAPTGIEGAENAQLAGTSSDQVLDRLQNIVTGQTPKGASVQLTIQPKVQQAAYDALGSLRGAVVAIQPKTGKVLAMVSKPSYDPNLIADHTNGIASYESLSKRSPNPLVNRAIAGNLNPPGSTFKLITSSAALESGKYTSNSSFPNPPAYTLPGTSTTIHNADGEYCGASKKASIFTAVKLSCNIPIAQLGAKLGSTALRTQAEKFGFDRPLSIPLTVTPSIYPPSDLNSAETAQTAFGQFDVKATPMQMAMVAAAIGNSGVEMKPNLVEKVVSPSLASSQAFSPAVLGNPISAKTASEVKAMMVASVASGAATNARIDGVTVAGKTGTAQNGAEDPYTLWFTGFAPADDPQVAVAVVIENGGGLGQSGFGNQLAAPIAKQVMEAVLNG</sequence>
<evidence type="ECO:0000313" key="4">
    <source>
        <dbReference type="Proteomes" id="UP000295344"/>
    </source>
</evidence>
<dbReference type="InterPro" id="IPR012338">
    <property type="entry name" value="Beta-lactam/transpept-like"/>
</dbReference>
<evidence type="ECO:0000313" key="3">
    <source>
        <dbReference type="EMBL" id="TDS79809.1"/>
    </source>
</evidence>
<reference evidence="3 4" key="1">
    <citation type="submission" date="2019-03" db="EMBL/GenBank/DDBJ databases">
        <title>Genomic Encyclopedia of Archaeal and Bacterial Type Strains, Phase II (KMG-II): from individual species to whole genera.</title>
        <authorList>
            <person name="Goeker M."/>
        </authorList>
    </citation>
    <scope>NUCLEOTIDE SEQUENCE [LARGE SCALE GENOMIC DNA]</scope>
    <source>
        <strain evidence="3 4">DSM 24782</strain>
    </source>
</reference>
<dbReference type="SUPFAM" id="SSF56601">
    <property type="entry name" value="beta-lactamase/transpeptidase-like"/>
    <property type="match status" value="1"/>
</dbReference>
<comment type="caution">
    <text evidence="3">The sequence shown here is derived from an EMBL/GenBank/DDBJ whole genome shotgun (WGS) entry which is preliminary data.</text>
</comment>
<dbReference type="PANTHER" id="PTHR30627">
    <property type="entry name" value="PEPTIDOGLYCAN D,D-TRANSPEPTIDASE"/>
    <property type="match status" value="1"/>
</dbReference>
<evidence type="ECO:0000259" key="2">
    <source>
        <dbReference type="Pfam" id="PF21922"/>
    </source>
</evidence>
<keyword evidence="4" id="KW-1185">Reference proteome</keyword>
<protein>
    <submittedName>
        <fullName evidence="3">Cell elongation-specific peptidoglycan D,D-transpeptidase</fullName>
    </submittedName>
</protein>
<dbReference type="AlphaFoldDB" id="A0A4R7FQD3"/>
<feature type="domain" description="Penicillin-binding protein transpeptidase" evidence="1">
    <location>
        <begin position="156"/>
        <end position="479"/>
    </location>
</feature>
<proteinExistence type="predicted"/>
<dbReference type="EMBL" id="SOAM01000001">
    <property type="protein sequence ID" value="TDS79809.1"/>
    <property type="molecule type" value="Genomic_DNA"/>
</dbReference>
<dbReference type="GO" id="GO:0005886">
    <property type="term" value="C:plasma membrane"/>
    <property type="evidence" value="ECO:0007669"/>
    <property type="project" value="TreeGrafter"/>
</dbReference>
<name>A0A4R7FQD3_9MICO</name>